<evidence type="ECO:0000259" key="7">
    <source>
        <dbReference type="PROSITE" id="PS50850"/>
    </source>
</evidence>
<dbReference type="Gene3D" id="1.20.1250.20">
    <property type="entry name" value="MFS general substrate transporter like domains"/>
    <property type="match status" value="2"/>
</dbReference>
<dbReference type="PANTHER" id="PTHR43791:SF36">
    <property type="entry name" value="TRANSPORTER, PUTATIVE (AFU_ORTHOLOGUE AFUA_6G08340)-RELATED"/>
    <property type="match status" value="1"/>
</dbReference>
<reference evidence="9" key="3">
    <citation type="submission" date="2025-08" db="UniProtKB">
        <authorList>
            <consortium name="RefSeq"/>
        </authorList>
    </citation>
    <scope>IDENTIFICATION</scope>
    <source>
        <strain evidence="9">CBS 342.82</strain>
    </source>
</reference>
<reference evidence="9" key="1">
    <citation type="submission" date="2020-01" db="EMBL/GenBank/DDBJ databases">
        <authorList>
            <consortium name="DOE Joint Genome Institute"/>
            <person name="Haridas S."/>
            <person name="Albert R."/>
            <person name="Binder M."/>
            <person name="Bloem J."/>
            <person name="Labutti K."/>
            <person name="Salamov A."/>
            <person name="Andreopoulos B."/>
            <person name="Baker S.E."/>
            <person name="Barry K."/>
            <person name="Bills G."/>
            <person name="Bluhm B.H."/>
            <person name="Cannon C."/>
            <person name="Castanera R."/>
            <person name="Culley D.E."/>
            <person name="Daum C."/>
            <person name="Ezra D."/>
            <person name="Gonzalez J.B."/>
            <person name="Henrissat B."/>
            <person name="Kuo A."/>
            <person name="Liang C."/>
            <person name="Lipzen A."/>
            <person name="Lutzoni F."/>
            <person name="Magnuson J."/>
            <person name="Mondo S."/>
            <person name="Nolan M."/>
            <person name="Ohm R."/>
            <person name="Pangilinan J."/>
            <person name="Park H.-J."/>
            <person name="Ramirez L."/>
            <person name="Alfaro M."/>
            <person name="Sun H."/>
            <person name="Tritt A."/>
            <person name="Yoshinaga Y."/>
            <person name="Zwiers L.-H."/>
            <person name="Turgeon B.G."/>
            <person name="Goodwin S.B."/>
            <person name="Spatafora J.W."/>
            <person name="Crous P.W."/>
            <person name="Grigoriev I.V."/>
        </authorList>
    </citation>
    <scope>NUCLEOTIDE SEQUENCE</scope>
    <source>
        <strain evidence="9">CBS 342.82</strain>
    </source>
</reference>
<dbReference type="InterPro" id="IPR036259">
    <property type="entry name" value="MFS_trans_sf"/>
</dbReference>
<dbReference type="InterPro" id="IPR020846">
    <property type="entry name" value="MFS_dom"/>
</dbReference>
<keyword evidence="4 6" id="KW-1133">Transmembrane helix</keyword>
<dbReference type="OrthoDB" id="2985014at2759"/>
<keyword evidence="2" id="KW-0813">Transport</keyword>
<dbReference type="GO" id="GO:0016020">
    <property type="term" value="C:membrane"/>
    <property type="evidence" value="ECO:0007669"/>
    <property type="project" value="UniProtKB-SubCell"/>
</dbReference>
<evidence type="ECO:0000313" key="8">
    <source>
        <dbReference type="Proteomes" id="UP000504637"/>
    </source>
</evidence>
<feature type="transmembrane region" description="Helical" evidence="6">
    <location>
        <begin position="295"/>
        <end position="312"/>
    </location>
</feature>
<dbReference type="PROSITE" id="PS50850">
    <property type="entry name" value="MFS"/>
    <property type="match status" value="1"/>
</dbReference>
<name>A0A6J3MEI6_9PEZI</name>
<feature type="transmembrane region" description="Helical" evidence="6">
    <location>
        <begin position="377"/>
        <end position="397"/>
    </location>
</feature>
<evidence type="ECO:0000256" key="5">
    <source>
        <dbReference type="ARBA" id="ARBA00023136"/>
    </source>
</evidence>
<proteinExistence type="predicted"/>
<evidence type="ECO:0000256" key="2">
    <source>
        <dbReference type="ARBA" id="ARBA00022448"/>
    </source>
</evidence>
<accession>A0A6J3MEI6</accession>
<dbReference type="RefSeq" id="XP_033463451.1">
    <property type="nucleotide sequence ID" value="XM_033606258.1"/>
</dbReference>
<evidence type="ECO:0000313" key="9">
    <source>
        <dbReference type="RefSeq" id="XP_033463451.1"/>
    </source>
</evidence>
<feature type="transmembrane region" description="Helical" evidence="6">
    <location>
        <begin position="60"/>
        <end position="78"/>
    </location>
</feature>
<feature type="transmembrane region" description="Helical" evidence="6">
    <location>
        <begin position="150"/>
        <end position="169"/>
    </location>
</feature>
<dbReference type="SUPFAM" id="SSF103473">
    <property type="entry name" value="MFS general substrate transporter"/>
    <property type="match status" value="1"/>
</dbReference>
<dbReference type="FunFam" id="1.20.1250.20:FF:000018">
    <property type="entry name" value="MFS transporter permease"/>
    <property type="match status" value="1"/>
</dbReference>
<feature type="transmembrane region" description="Helical" evidence="6">
    <location>
        <begin position="90"/>
        <end position="112"/>
    </location>
</feature>
<sequence length="464" mass="51631">MDHVPIPSEAEKQALIRKLDWHLLPLLFFLYSLSVLDRSNLGNAKLAGMENDIDLSGNRYSLLGTVFYIAYILFQWTIAGWKQFKPHQWCALTVLFWGTIATVQAATSSWAGLIVCRFLLGIAEAMFGPGVPLYLTFFYPREKVGFRHGVFISGAAMANAYGSALAYGISQIRGALAPWRILFLIEGLPTCVVAILAWYYIPDSITNARFLNERQRQVALHMVGQNQKTDAGDTKGERGVRFGEFLAAFRDPKSFIPGLMYFCCNVSFASLPLFLPTIISEMGAFSQIQSNGLSAPPYLLCFFVIILFCWLSDQYRMRGPFVALAASLAAIGFIINATTTTAAPRYFSTFLSVLIFASVALLLAWTANIHASDSKRSGGYVILGFIGQCGPLLGTNVFPSTDKPYYRAGLWVCAATCLVVVALSITLSVWIYRENRRLDREETEIVEQDPKGGDDVQQRHRCMW</sequence>
<reference evidence="9" key="2">
    <citation type="submission" date="2020-04" db="EMBL/GenBank/DDBJ databases">
        <authorList>
            <consortium name="NCBI Genome Project"/>
        </authorList>
    </citation>
    <scope>NUCLEOTIDE SEQUENCE</scope>
    <source>
        <strain evidence="9">CBS 342.82</strain>
    </source>
</reference>
<feature type="transmembrane region" description="Helical" evidence="6">
    <location>
        <begin position="181"/>
        <end position="201"/>
    </location>
</feature>
<keyword evidence="8" id="KW-1185">Reference proteome</keyword>
<keyword evidence="3 6" id="KW-0812">Transmembrane</keyword>
<organism evidence="9">
    <name type="scientific">Dissoconium aciculare CBS 342.82</name>
    <dbReference type="NCBI Taxonomy" id="1314786"/>
    <lineage>
        <taxon>Eukaryota</taxon>
        <taxon>Fungi</taxon>
        <taxon>Dikarya</taxon>
        <taxon>Ascomycota</taxon>
        <taxon>Pezizomycotina</taxon>
        <taxon>Dothideomycetes</taxon>
        <taxon>Dothideomycetidae</taxon>
        <taxon>Mycosphaerellales</taxon>
        <taxon>Dissoconiaceae</taxon>
        <taxon>Dissoconium</taxon>
    </lineage>
</organism>
<feature type="transmembrane region" description="Helical" evidence="6">
    <location>
        <begin position="409"/>
        <end position="432"/>
    </location>
</feature>
<evidence type="ECO:0000256" key="1">
    <source>
        <dbReference type="ARBA" id="ARBA00004141"/>
    </source>
</evidence>
<dbReference type="PANTHER" id="PTHR43791">
    <property type="entry name" value="PERMEASE-RELATED"/>
    <property type="match status" value="1"/>
</dbReference>
<evidence type="ECO:0000256" key="3">
    <source>
        <dbReference type="ARBA" id="ARBA00022692"/>
    </source>
</evidence>
<feature type="transmembrane region" description="Helical" evidence="6">
    <location>
        <begin position="255"/>
        <end position="275"/>
    </location>
</feature>
<dbReference type="Pfam" id="PF07690">
    <property type="entry name" value="MFS_1"/>
    <property type="match status" value="1"/>
</dbReference>
<dbReference type="GeneID" id="54364058"/>
<feature type="domain" description="Major facilitator superfamily (MFS) profile" evidence="7">
    <location>
        <begin position="23"/>
        <end position="436"/>
    </location>
</feature>
<keyword evidence="5 6" id="KW-0472">Membrane</keyword>
<evidence type="ECO:0000256" key="4">
    <source>
        <dbReference type="ARBA" id="ARBA00022989"/>
    </source>
</evidence>
<dbReference type="AlphaFoldDB" id="A0A6J3MEI6"/>
<gene>
    <name evidence="9" type="ORF">K489DRAFT_386762</name>
</gene>
<comment type="subcellular location">
    <subcellularLocation>
        <location evidence="1">Membrane</location>
        <topology evidence="1">Multi-pass membrane protein</topology>
    </subcellularLocation>
</comment>
<feature type="transmembrane region" description="Helical" evidence="6">
    <location>
        <begin position="319"/>
        <end position="339"/>
    </location>
</feature>
<feature type="transmembrane region" description="Helical" evidence="6">
    <location>
        <begin position="345"/>
        <end position="365"/>
    </location>
</feature>
<dbReference type="Proteomes" id="UP000504637">
    <property type="component" value="Unplaced"/>
</dbReference>
<dbReference type="GO" id="GO:0022857">
    <property type="term" value="F:transmembrane transporter activity"/>
    <property type="evidence" value="ECO:0007669"/>
    <property type="project" value="InterPro"/>
</dbReference>
<feature type="transmembrane region" description="Helical" evidence="6">
    <location>
        <begin position="21"/>
        <end position="40"/>
    </location>
</feature>
<dbReference type="FunFam" id="1.20.1250.20:FF:000013">
    <property type="entry name" value="MFS general substrate transporter"/>
    <property type="match status" value="1"/>
</dbReference>
<protein>
    <submittedName>
        <fullName evidence="9">MFS general substrate transporter</fullName>
    </submittedName>
</protein>
<evidence type="ECO:0000256" key="6">
    <source>
        <dbReference type="SAM" id="Phobius"/>
    </source>
</evidence>
<feature type="transmembrane region" description="Helical" evidence="6">
    <location>
        <begin position="118"/>
        <end position="138"/>
    </location>
</feature>
<dbReference type="InterPro" id="IPR011701">
    <property type="entry name" value="MFS"/>
</dbReference>